<dbReference type="Pfam" id="PF00589">
    <property type="entry name" value="Phage_integrase"/>
    <property type="match status" value="1"/>
</dbReference>
<dbReference type="RefSeq" id="WP_158245911.1">
    <property type="nucleotide sequence ID" value="NZ_CVTD020000015.1"/>
</dbReference>
<evidence type="ECO:0000256" key="6">
    <source>
        <dbReference type="ARBA" id="ARBA00022829"/>
    </source>
</evidence>
<dbReference type="PANTHER" id="PTHR30349">
    <property type="entry name" value="PHAGE INTEGRASE-RELATED"/>
    <property type="match status" value="1"/>
</dbReference>
<evidence type="ECO:0000256" key="8">
    <source>
        <dbReference type="ARBA" id="ARBA00023125"/>
    </source>
</evidence>
<keyword evidence="5" id="KW-0132">Cell division</keyword>
<keyword evidence="15" id="KW-1185">Reference proteome</keyword>
<dbReference type="Gene3D" id="1.10.150.130">
    <property type="match status" value="1"/>
</dbReference>
<evidence type="ECO:0000256" key="1">
    <source>
        <dbReference type="ARBA" id="ARBA00003283"/>
    </source>
</evidence>
<evidence type="ECO:0000256" key="4">
    <source>
        <dbReference type="ARBA" id="ARBA00022490"/>
    </source>
</evidence>
<dbReference type="Pfam" id="PF13495">
    <property type="entry name" value="Phage_int_SAM_4"/>
    <property type="match status" value="1"/>
</dbReference>
<dbReference type="InterPro" id="IPR004107">
    <property type="entry name" value="Integrase_SAM-like_N"/>
</dbReference>
<feature type="domain" description="Core-binding (CB)" evidence="13">
    <location>
        <begin position="49"/>
        <end position="131"/>
    </location>
</feature>
<keyword evidence="8 11" id="KW-0238">DNA-binding</keyword>
<dbReference type="PANTHER" id="PTHR30349:SF77">
    <property type="entry name" value="TYROSINE RECOMBINASE XERC"/>
    <property type="match status" value="1"/>
</dbReference>
<dbReference type="Proteomes" id="UP000236497">
    <property type="component" value="Unassembled WGS sequence"/>
</dbReference>
<evidence type="ECO:0000259" key="12">
    <source>
        <dbReference type="PROSITE" id="PS51898"/>
    </source>
</evidence>
<dbReference type="InterPro" id="IPR013762">
    <property type="entry name" value="Integrase-like_cat_sf"/>
</dbReference>
<sequence length="330" mass="38068">MEKFKREALTILSNYLTDDDLKRVDEVLTVLLTRYEITEKTTDIVVYKNEIPDEIKSFLVSKSIKGLTKSSLLHYKRTLINFANNISKDVKEITANDIRLYLLKYEHAHTIGKSALDDIRRVLNSFYKWMVREDIILKNPVEKVDPIKCDKKVRQPLTMLELEQMRNAAETLREKALFETLYSTGCRVSEIINLNKTDIDFNTGRVKVYGKGKKERFCFLNARSQLALRKYLFSRKDNSEALFVADKQPYNRLGKGSIEKDIKNIAIRAGINRPVFPHLIRHTTATHMLHNGASLAEVQAILGHESPATTQIYAKLDLQNLQTIHQKCII</sequence>
<evidence type="ECO:0000259" key="13">
    <source>
        <dbReference type="PROSITE" id="PS51900"/>
    </source>
</evidence>
<keyword evidence="6" id="KW-0159">Chromosome partition</keyword>
<evidence type="ECO:0000313" key="14">
    <source>
        <dbReference type="EMBL" id="CRZ34581.1"/>
    </source>
</evidence>
<evidence type="ECO:0000256" key="5">
    <source>
        <dbReference type="ARBA" id="ARBA00022618"/>
    </source>
</evidence>
<keyword evidence="10" id="KW-0131">Cell cycle</keyword>
<feature type="domain" description="Tyr recombinase" evidence="12">
    <location>
        <begin position="152"/>
        <end position="326"/>
    </location>
</feature>
<dbReference type="GO" id="GO:0007059">
    <property type="term" value="P:chromosome segregation"/>
    <property type="evidence" value="ECO:0007669"/>
    <property type="project" value="UniProtKB-KW"/>
</dbReference>
<name>A0A0H5SIH0_HERHM</name>
<dbReference type="AlphaFoldDB" id="A0A0H5SIH0"/>
<evidence type="ECO:0008006" key="16">
    <source>
        <dbReference type="Google" id="ProtNLM"/>
    </source>
</evidence>
<keyword evidence="9" id="KW-0233">DNA recombination</keyword>
<accession>A0A0H5SIH0</accession>
<keyword evidence="7" id="KW-0229">DNA integration</keyword>
<dbReference type="Gene3D" id="1.10.443.10">
    <property type="entry name" value="Intergrase catalytic core"/>
    <property type="match status" value="1"/>
</dbReference>
<dbReference type="PROSITE" id="PS51900">
    <property type="entry name" value="CB"/>
    <property type="match status" value="1"/>
</dbReference>
<evidence type="ECO:0000256" key="7">
    <source>
        <dbReference type="ARBA" id="ARBA00022908"/>
    </source>
</evidence>
<dbReference type="PROSITE" id="PS51898">
    <property type="entry name" value="TYR_RECOMBINASE"/>
    <property type="match status" value="1"/>
</dbReference>
<evidence type="ECO:0000256" key="10">
    <source>
        <dbReference type="ARBA" id="ARBA00023306"/>
    </source>
</evidence>
<dbReference type="InterPro" id="IPR002104">
    <property type="entry name" value="Integrase_catalytic"/>
</dbReference>
<comment type="function">
    <text evidence="1">Site-specific tyrosine recombinase, which acts by catalyzing the cutting and rejoining of the recombining DNA molecules.</text>
</comment>
<dbReference type="SUPFAM" id="SSF56349">
    <property type="entry name" value="DNA breaking-rejoining enzymes"/>
    <property type="match status" value="1"/>
</dbReference>
<keyword evidence="4" id="KW-0963">Cytoplasm</keyword>
<dbReference type="InterPro" id="IPR010998">
    <property type="entry name" value="Integrase_recombinase_N"/>
</dbReference>
<dbReference type="NCBIfam" id="NF040815">
    <property type="entry name" value="recomb_XerA_Arch"/>
    <property type="match status" value="1"/>
</dbReference>
<dbReference type="EMBL" id="CVTD020000015">
    <property type="protein sequence ID" value="CRZ34581.1"/>
    <property type="molecule type" value="Genomic_DNA"/>
</dbReference>
<evidence type="ECO:0000256" key="11">
    <source>
        <dbReference type="PROSITE-ProRule" id="PRU01248"/>
    </source>
</evidence>
<evidence type="ECO:0000256" key="9">
    <source>
        <dbReference type="ARBA" id="ARBA00023172"/>
    </source>
</evidence>
<gene>
    <name evidence="14" type="ORF">HHT355_1380</name>
</gene>
<dbReference type="InterPro" id="IPR050090">
    <property type="entry name" value="Tyrosine_recombinase_XerCD"/>
</dbReference>
<dbReference type="GO" id="GO:0006310">
    <property type="term" value="P:DNA recombination"/>
    <property type="evidence" value="ECO:0007669"/>
    <property type="project" value="UniProtKB-KW"/>
</dbReference>
<dbReference type="GO" id="GO:0015074">
    <property type="term" value="P:DNA integration"/>
    <property type="evidence" value="ECO:0007669"/>
    <property type="project" value="UniProtKB-KW"/>
</dbReference>
<dbReference type="InterPro" id="IPR044068">
    <property type="entry name" value="CB"/>
</dbReference>
<evidence type="ECO:0000313" key="15">
    <source>
        <dbReference type="Proteomes" id="UP000236497"/>
    </source>
</evidence>
<organism evidence="14 15">
    <name type="scientific">Herbinix hemicellulosilytica</name>
    <dbReference type="NCBI Taxonomy" id="1564487"/>
    <lineage>
        <taxon>Bacteria</taxon>
        <taxon>Bacillati</taxon>
        <taxon>Bacillota</taxon>
        <taxon>Clostridia</taxon>
        <taxon>Lachnospirales</taxon>
        <taxon>Lachnospiraceae</taxon>
        <taxon>Herbinix</taxon>
    </lineage>
</organism>
<comment type="similarity">
    <text evidence="3">Belongs to the 'phage' integrase family.</text>
</comment>
<dbReference type="GO" id="GO:0003677">
    <property type="term" value="F:DNA binding"/>
    <property type="evidence" value="ECO:0007669"/>
    <property type="project" value="UniProtKB-UniRule"/>
</dbReference>
<reference evidence="14 15" key="1">
    <citation type="submission" date="2015-06" db="EMBL/GenBank/DDBJ databases">
        <authorList>
            <person name="Wibberg Daniel"/>
        </authorList>
    </citation>
    <scope>NUCLEOTIDE SEQUENCE [LARGE SCALE GENOMIC DNA]</scope>
    <source>
        <strain evidence="14 15">T3/55T</strain>
    </source>
</reference>
<dbReference type="GO" id="GO:0005737">
    <property type="term" value="C:cytoplasm"/>
    <property type="evidence" value="ECO:0007669"/>
    <property type="project" value="UniProtKB-SubCell"/>
</dbReference>
<evidence type="ECO:0000256" key="2">
    <source>
        <dbReference type="ARBA" id="ARBA00004496"/>
    </source>
</evidence>
<dbReference type="InterPro" id="IPR011010">
    <property type="entry name" value="DNA_brk_join_enz"/>
</dbReference>
<protein>
    <recommendedName>
        <fullName evidence="16">Integrase/recombinase XerD</fullName>
    </recommendedName>
</protein>
<proteinExistence type="inferred from homology"/>
<dbReference type="GO" id="GO:0051301">
    <property type="term" value="P:cell division"/>
    <property type="evidence" value="ECO:0007669"/>
    <property type="project" value="UniProtKB-KW"/>
</dbReference>
<comment type="subcellular location">
    <subcellularLocation>
        <location evidence="2">Cytoplasm</location>
    </subcellularLocation>
</comment>
<evidence type="ECO:0000256" key="3">
    <source>
        <dbReference type="ARBA" id="ARBA00008857"/>
    </source>
</evidence>